<dbReference type="InterPro" id="IPR011990">
    <property type="entry name" value="TPR-like_helical_dom_sf"/>
</dbReference>
<name>A0A8B5YF81_BACLI</name>
<evidence type="ECO:0000256" key="2">
    <source>
        <dbReference type="ARBA" id="ARBA00022490"/>
    </source>
</evidence>
<sequence>METIPSSSVGMKINAWYNEIQKLNVIEAERLKAEIEQDLDRMEEDQDTLLYYQMMDLRHQLMLDYLFPNEERMSLADYLREIEGQGRKFSGLLEYYRSFFTGMYYFSQGKYIKAIKSYRAAEKKLTKVSDKIEKAEFYFKMAEVFYHMKQTHMSMYYISLADEIYQKEVTYKVRQIQCHFVISGNYDDLLAHDRALPHLHKALALSQEIDNWTMITKALLNMGHCYSRIGSFQAVPFYHEAIKAAKKAKAKEITSAYYDLALIHFTKDEKPEGQECFEKAQEYAHEFQDDLCLYLLGVLEALFLKQADRSKVLEAFEPLKDGRGYPYLEELALVAAEFYTKNGRLDDSVFFFKQMVDAQKQIQRGDFLYEM</sequence>
<dbReference type="SMART" id="SM00028">
    <property type="entry name" value="TPR"/>
    <property type="match status" value="4"/>
</dbReference>
<dbReference type="RefSeq" id="WP_011161216.1">
    <property type="nucleotide sequence ID" value="NC_005311.1"/>
</dbReference>
<dbReference type="Gene3D" id="1.25.40.10">
    <property type="entry name" value="Tetratricopeptide repeat domain"/>
    <property type="match status" value="1"/>
</dbReference>
<protein>
    <submittedName>
        <fullName evidence="6">Response regulator aspartate phosphatase A</fullName>
    </submittedName>
</protein>
<organism evidence="6 7">
    <name type="scientific">Bacillus licheniformis</name>
    <dbReference type="NCBI Taxonomy" id="1402"/>
    <lineage>
        <taxon>Bacteria</taxon>
        <taxon>Bacillati</taxon>
        <taxon>Bacillota</taxon>
        <taxon>Bacilli</taxon>
        <taxon>Bacillales</taxon>
        <taxon>Bacillaceae</taxon>
        <taxon>Bacillus</taxon>
    </lineage>
</organism>
<gene>
    <name evidence="6" type="ORF">CHCC16736_4623</name>
</gene>
<keyword evidence="3" id="KW-0677">Repeat</keyword>
<dbReference type="InterPro" id="IPR019734">
    <property type="entry name" value="TPR_rpt"/>
</dbReference>
<dbReference type="InterPro" id="IPR051476">
    <property type="entry name" value="Bac_ResReg_Asp_Phosphatase"/>
</dbReference>
<comment type="similarity">
    <text evidence="5">Belongs to the Rap family.</text>
</comment>
<proteinExistence type="inferred from homology"/>
<evidence type="ECO:0000256" key="5">
    <source>
        <dbReference type="ARBA" id="ARBA00038253"/>
    </source>
</evidence>
<dbReference type="Pfam" id="PF13181">
    <property type="entry name" value="TPR_8"/>
    <property type="match status" value="1"/>
</dbReference>
<keyword evidence="4" id="KW-0802">TPR repeat</keyword>
<dbReference type="Proteomes" id="UP000435910">
    <property type="component" value="Unassembled WGS sequence"/>
</dbReference>
<keyword evidence="2" id="KW-0963">Cytoplasm</keyword>
<dbReference type="Pfam" id="PF18801">
    <property type="entry name" value="RapH_N"/>
    <property type="match status" value="1"/>
</dbReference>
<dbReference type="GO" id="GO:0005737">
    <property type="term" value="C:cytoplasm"/>
    <property type="evidence" value="ECO:0007669"/>
    <property type="project" value="UniProtKB-SubCell"/>
</dbReference>
<dbReference type="AlphaFoldDB" id="A0A8B5YF81"/>
<evidence type="ECO:0000313" key="6">
    <source>
        <dbReference type="EMBL" id="TWL31001.1"/>
    </source>
</evidence>
<evidence type="ECO:0000256" key="3">
    <source>
        <dbReference type="ARBA" id="ARBA00022737"/>
    </source>
</evidence>
<reference evidence="6 7" key="1">
    <citation type="submission" date="2019-06" db="EMBL/GenBank/DDBJ databases">
        <title>Genome sequence analysis of &gt;100 Bacillus licheniformis strains suggests intrinsic resistance to this species.</title>
        <authorList>
            <person name="Wels M."/>
            <person name="Siezen R.J."/>
            <person name="Johansen E."/>
            <person name="Stuer-Lauridsen B."/>
            <person name="Bjerre K."/>
            <person name="Nielsen B.K.K."/>
        </authorList>
    </citation>
    <scope>NUCLEOTIDE SEQUENCE [LARGE SCALE GENOMIC DNA]</scope>
    <source>
        <strain evidence="6 7">BAC-16736</strain>
    </source>
</reference>
<dbReference type="PANTHER" id="PTHR46630:SF1">
    <property type="entry name" value="TETRATRICOPEPTIDE REPEAT PROTEIN 29"/>
    <property type="match status" value="1"/>
</dbReference>
<evidence type="ECO:0000256" key="4">
    <source>
        <dbReference type="ARBA" id="ARBA00022803"/>
    </source>
</evidence>
<comment type="caution">
    <text evidence="6">The sequence shown here is derived from an EMBL/GenBank/DDBJ whole genome shotgun (WGS) entry which is preliminary data.</text>
</comment>
<accession>A0A8B5YF81</accession>
<comment type="subcellular location">
    <subcellularLocation>
        <location evidence="1">Cytoplasm</location>
    </subcellularLocation>
</comment>
<dbReference type="SUPFAM" id="SSF48452">
    <property type="entry name" value="TPR-like"/>
    <property type="match status" value="1"/>
</dbReference>
<dbReference type="EMBL" id="NILC01000011">
    <property type="protein sequence ID" value="TWL31001.1"/>
    <property type="molecule type" value="Genomic_DNA"/>
</dbReference>
<dbReference type="PANTHER" id="PTHR46630">
    <property type="entry name" value="TETRATRICOPEPTIDE REPEAT PROTEIN 29"/>
    <property type="match status" value="1"/>
</dbReference>
<evidence type="ECO:0000313" key="7">
    <source>
        <dbReference type="Proteomes" id="UP000435910"/>
    </source>
</evidence>
<evidence type="ECO:0000256" key="1">
    <source>
        <dbReference type="ARBA" id="ARBA00004496"/>
    </source>
</evidence>